<gene>
    <name evidence="1" type="ORF">CSSPTR1EN2_LOCUS3753</name>
</gene>
<reference evidence="1" key="1">
    <citation type="submission" date="2024-02" db="EMBL/GenBank/DDBJ databases">
        <authorList>
            <consortium name="ELIXIR-Norway"/>
            <consortium name="Elixir Norway"/>
        </authorList>
    </citation>
    <scope>NUCLEOTIDE SEQUENCE</scope>
</reference>
<evidence type="ECO:0000313" key="2">
    <source>
        <dbReference type="Proteomes" id="UP001497512"/>
    </source>
</evidence>
<sequence>MADSWQKYLYEKRAAFAVDPLKSETSVQLLDVMLDHSIFWTIRLGGRTGVVFKNMLSTAAVNERSSMDANCSILVTAECEEDDEELFKLDRAQLDIKHTVESRASVKSSLRIFGDAANLDIDGDKHLECKLQRVQIASVDRAALQEIIGEQQWKPDVPKLKKLQVLVRTKPWHFQLFRREASSLSSTMQDLWVIYEILTAKKVILESVDSHSGVVGANITLVVPVRGPPVEANLSMSATKKTLFESTVPNNKVRAFRFRAIHAWYYSTGEFFSFVHVEGSAIPTVWGEHESKNIDPLLDLGGLFLKPPADLHDDNGDDIECLKIVASNLAEELGK</sequence>
<protein>
    <submittedName>
        <fullName evidence="1">Uncharacterized protein</fullName>
    </submittedName>
</protein>
<evidence type="ECO:0000313" key="1">
    <source>
        <dbReference type="EMBL" id="CAK9196995.1"/>
    </source>
</evidence>
<dbReference type="EMBL" id="OZ019903">
    <property type="protein sequence ID" value="CAK9196995.1"/>
    <property type="molecule type" value="Genomic_DNA"/>
</dbReference>
<organism evidence="1 2">
    <name type="scientific">Sphagnum troendelagicum</name>
    <dbReference type="NCBI Taxonomy" id="128251"/>
    <lineage>
        <taxon>Eukaryota</taxon>
        <taxon>Viridiplantae</taxon>
        <taxon>Streptophyta</taxon>
        <taxon>Embryophyta</taxon>
        <taxon>Bryophyta</taxon>
        <taxon>Sphagnophytina</taxon>
        <taxon>Sphagnopsida</taxon>
        <taxon>Sphagnales</taxon>
        <taxon>Sphagnaceae</taxon>
        <taxon>Sphagnum</taxon>
    </lineage>
</organism>
<name>A0ABP0TIP3_9BRYO</name>
<accession>A0ABP0TIP3</accession>
<dbReference type="Proteomes" id="UP001497512">
    <property type="component" value="Chromosome 11"/>
</dbReference>
<keyword evidence="2" id="KW-1185">Reference proteome</keyword>
<proteinExistence type="predicted"/>